<dbReference type="SUPFAM" id="SSF158472">
    <property type="entry name" value="HAMP domain-like"/>
    <property type="match status" value="1"/>
</dbReference>
<dbReference type="InterPro" id="IPR042461">
    <property type="entry name" value="LapD_MoxY_peri_C"/>
</dbReference>
<organism evidence="5 6">
    <name type="scientific">Motilimonas cestriensis</name>
    <dbReference type="NCBI Taxonomy" id="2742685"/>
    <lineage>
        <taxon>Bacteria</taxon>
        <taxon>Pseudomonadati</taxon>
        <taxon>Pseudomonadota</taxon>
        <taxon>Gammaproteobacteria</taxon>
        <taxon>Alteromonadales</taxon>
        <taxon>Alteromonadales genera incertae sedis</taxon>
        <taxon>Motilimonas</taxon>
    </lineage>
</organism>
<dbReference type="InterPro" id="IPR032244">
    <property type="entry name" value="LapD_MoxY_N"/>
</dbReference>
<feature type="domain" description="EAL" evidence="2">
    <location>
        <begin position="397"/>
        <end position="636"/>
    </location>
</feature>
<dbReference type="PROSITE" id="PS50885">
    <property type="entry name" value="HAMP"/>
    <property type="match status" value="1"/>
</dbReference>
<evidence type="ECO:0000259" key="2">
    <source>
        <dbReference type="PROSITE" id="PS50883"/>
    </source>
</evidence>
<dbReference type="PANTHER" id="PTHR33121:SF79">
    <property type="entry name" value="CYCLIC DI-GMP PHOSPHODIESTERASE PDED-RELATED"/>
    <property type="match status" value="1"/>
</dbReference>
<dbReference type="InterPro" id="IPR050706">
    <property type="entry name" value="Cyclic-di-GMP_PDE-like"/>
</dbReference>
<dbReference type="SMART" id="SM00052">
    <property type="entry name" value="EAL"/>
    <property type="match status" value="1"/>
</dbReference>
<evidence type="ECO:0000313" key="6">
    <source>
        <dbReference type="Proteomes" id="UP001201273"/>
    </source>
</evidence>
<evidence type="ECO:0000256" key="1">
    <source>
        <dbReference type="SAM" id="Phobius"/>
    </source>
</evidence>
<dbReference type="RefSeq" id="WP_233052596.1">
    <property type="nucleotide sequence ID" value="NZ_JAIMJA010000008.1"/>
</dbReference>
<dbReference type="Gene3D" id="3.20.20.450">
    <property type="entry name" value="EAL domain"/>
    <property type="match status" value="1"/>
</dbReference>
<dbReference type="CDD" id="cd06225">
    <property type="entry name" value="HAMP"/>
    <property type="match status" value="1"/>
</dbReference>
<accession>A0ABS8WCN2</accession>
<evidence type="ECO:0000259" key="4">
    <source>
        <dbReference type="PROSITE" id="PS50887"/>
    </source>
</evidence>
<dbReference type="Proteomes" id="UP001201273">
    <property type="component" value="Unassembled WGS sequence"/>
</dbReference>
<dbReference type="SUPFAM" id="SSF141868">
    <property type="entry name" value="EAL domain-like"/>
    <property type="match status" value="1"/>
</dbReference>
<gene>
    <name evidence="5" type="ORF">K6Y31_09745</name>
</gene>
<keyword evidence="1" id="KW-1133">Transmembrane helix</keyword>
<dbReference type="Pfam" id="PF00563">
    <property type="entry name" value="EAL"/>
    <property type="match status" value="1"/>
</dbReference>
<dbReference type="PROSITE" id="PS50883">
    <property type="entry name" value="EAL"/>
    <property type="match status" value="1"/>
</dbReference>
<dbReference type="SMART" id="SM00267">
    <property type="entry name" value="GGDEF"/>
    <property type="match status" value="1"/>
</dbReference>
<dbReference type="InterPro" id="IPR035919">
    <property type="entry name" value="EAL_sf"/>
</dbReference>
<name>A0ABS8WCN2_9GAMM</name>
<dbReference type="Pfam" id="PF00990">
    <property type="entry name" value="GGDEF"/>
    <property type="match status" value="1"/>
</dbReference>
<dbReference type="CDD" id="cd01948">
    <property type="entry name" value="EAL"/>
    <property type="match status" value="1"/>
</dbReference>
<dbReference type="SUPFAM" id="SSF55073">
    <property type="entry name" value="Nucleotide cyclase"/>
    <property type="match status" value="1"/>
</dbReference>
<sequence>MSLFARLNGMLFGVILMCFLSNLITNIQESQNYLEEQLDSHSQDAATSLGLSLSNIIGLEDIAMIETTVNSIFDSGYYHSIKLYKIDGTPLVIREYPTQVEGIPNWFIALFPLNPPTNQTEINDGWRIVATMKIQSNPGLAYYQLWQMASNTFISSGIIFVLALITGWFLLRIILRPLNAMEEKANAIADKDFSPITMLPKARELRVVVEAFNRMAAALKRNFDEVSIYAEKMRQQAFMDILTGFGNKRSFMSKLALELESKKSGNSGVVGLFQLQGLQALNEKHGYQEADRHLKALSMKLKQSFSEHPQSSFFRLQGAEFAVIMPNTDIGILEQIQPLLNQALKQADTDVAGAFVRYQEGQQCGEVLAQLDNQISHSLQNGCQVSVASDERQATQRTDWHGVIDNILVNQRIHLVFQPITDKNKQVLYYETLTRFVDEQAKPLNTGDIFSAANRINQTMALDKAIFLQVLNTLKQSSQVTLSINLAGSSLADEAFQAFIFSELKQEEKLAKRLIIEVSETSANHFLVALKALVAGLKQSGAALSIDRFGTSFTSFSYIQSLKPDYLKIDGSYIRQLEQHKDNQFFLKTLVQIAHGIDTKVIAEHIETQAELDTAQELLVDGFQGYLVAKPGPLAN</sequence>
<dbReference type="PANTHER" id="PTHR33121">
    <property type="entry name" value="CYCLIC DI-GMP PHOSPHODIESTERASE PDEF"/>
    <property type="match status" value="1"/>
</dbReference>
<dbReference type="Gene3D" id="3.30.110.200">
    <property type="match status" value="1"/>
</dbReference>
<protein>
    <submittedName>
        <fullName evidence="5">EAL domain-containing protein</fullName>
    </submittedName>
</protein>
<comment type="caution">
    <text evidence="5">The sequence shown here is derived from an EMBL/GenBank/DDBJ whole genome shotgun (WGS) entry which is preliminary data.</text>
</comment>
<feature type="domain" description="GGDEF" evidence="4">
    <location>
        <begin position="266"/>
        <end position="391"/>
    </location>
</feature>
<dbReference type="PROSITE" id="PS50887">
    <property type="entry name" value="GGDEF"/>
    <property type="match status" value="1"/>
</dbReference>
<dbReference type="Pfam" id="PF16448">
    <property type="entry name" value="LapD_MoxY_N"/>
    <property type="match status" value="1"/>
</dbReference>
<dbReference type="InterPro" id="IPR043128">
    <property type="entry name" value="Rev_trsase/Diguanyl_cyclase"/>
</dbReference>
<dbReference type="InterPro" id="IPR000160">
    <property type="entry name" value="GGDEF_dom"/>
</dbReference>
<dbReference type="InterPro" id="IPR029787">
    <property type="entry name" value="Nucleotide_cyclase"/>
</dbReference>
<dbReference type="Gene3D" id="3.30.70.270">
    <property type="match status" value="1"/>
</dbReference>
<keyword evidence="1" id="KW-0812">Transmembrane</keyword>
<feature type="transmembrane region" description="Helical" evidence="1">
    <location>
        <begin position="7"/>
        <end position="24"/>
    </location>
</feature>
<dbReference type="EMBL" id="JAIMJA010000008">
    <property type="protein sequence ID" value="MCE2595100.1"/>
    <property type="molecule type" value="Genomic_DNA"/>
</dbReference>
<dbReference type="SMART" id="SM00304">
    <property type="entry name" value="HAMP"/>
    <property type="match status" value="1"/>
</dbReference>
<dbReference type="Gene3D" id="6.10.340.10">
    <property type="match status" value="1"/>
</dbReference>
<feature type="domain" description="HAMP" evidence="3">
    <location>
        <begin position="172"/>
        <end position="224"/>
    </location>
</feature>
<dbReference type="InterPro" id="IPR001633">
    <property type="entry name" value="EAL_dom"/>
</dbReference>
<reference evidence="5 6" key="1">
    <citation type="journal article" date="2022" name="Environ. Microbiol. Rep.">
        <title>Eco-phylogenetic analyses reveal divergent evolution of vitamin B12 metabolism in the marine bacterial family 'Psychromonadaceae'.</title>
        <authorList>
            <person name="Jin X."/>
            <person name="Yang Y."/>
            <person name="Cao H."/>
            <person name="Gao B."/>
            <person name="Zhao Z."/>
        </authorList>
    </citation>
    <scope>NUCLEOTIDE SEQUENCE [LARGE SCALE GENOMIC DNA]</scope>
    <source>
        <strain evidence="5 6">MKS20</strain>
    </source>
</reference>
<dbReference type="Gene3D" id="6.20.270.20">
    <property type="entry name" value="LapD/MoxY periplasmic domain"/>
    <property type="match status" value="1"/>
</dbReference>
<dbReference type="Pfam" id="PF00672">
    <property type="entry name" value="HAMP"/>
    <property type="match status" value="1"/>
</dbReference>
<proteinExistence type="predicted"/>
<evidence type="ECO:0000259" key="3">
    <source>
        <dbReference type="PROSITE" id="PS50885"/>
    </source>
</evidence>
<dbReference type="InterPro" id="IPR003660">
    <property type="entry name" value="HAMP_dom"/>
</dbReference>
<keyword evidence="1" id="KW-0472">Membrane</keyword>
<evidence type="ECO:0000313" key="5">
    <source>
        <dbReference type="EMBL" id="MCE2595100.1"/>
    </source>
</evidence>
<feature type="transmembrane region" description="Helical" evidence="1">
    <location>
        <begin position="153"/>
        <end position="175"/>
    </location>
</feature>
<keyword evidence="6" id="KW-1185">Reference proteome</keyword>